<dbReference type="Pfam" id="PF00359">
    <property type="entry name" value="PTS_EIIA_2"/>
    <property type="match status" value="1"/>
</dbReference>
<reference evidence="7" key="1">
    <citation type="submission" date="2021-03" db="EMBL/GenBank/DDBJ databases">
        <title>Whole genome sequence of Lactobacillus gasseri HL75.</title>
        <authorList>
            <person name="Kim J.-M."/>
            <person name="Chung S.H."/>
            <person name="Kim J.-S."/>
        </authorList>
    </citation>
    <scope>NUCLEOTIDE SEQUENCE</scope>
    <source>
        <strain evidence="7">HL75</strain>
    </source>
</reference>
<dbReference type="SUPFAM" id="SSF55804">
    <property type="entry name" value="Phoshotransferase/anion transport protein"/>
    <property type="match status" value="1"/>
</dbReference>
<feature type="domain" description="PTS EIIA type-2" evidence="5">
    <location>
        <begin position="488"/>
        <end position="628"/>
    </location>
</feature>
<dbReference type="EMBL" id="CP071801">
    <property type="protein sequence ID" value="QTD66778.1"/>
    <property type="molecule type" value="Genomic_DNA"/>
</dbReference>
<dbReference type="PANTHER" id="PTHR30185:SF12">
    <property type="entry name" value="TRANSCRIPTIONAL REGULATOR MANR"/>
    <property type="match status" value="1"/>
</dbReference>
<proteinExistence type="predicted"/>
<name>A0A8A4V0B1_LACGS</name>
<dbReference type="InterPro" id="IPR011608">
    <property type="entry name" value="PRD"/>
</dbReference>
<evidence type="ECO:0000313" key="7">
    <source>
        <dbReference type="EMBL" id="QTD66778.1"/>
    </source>
</evidence>
<dbReference type="InterPro" id="IPR050661">
    <property type="entry name" value="BglG_antiterminators"/>
</dbReference>
<dbReference type="InterPro" id="IPR013196">
    <property type="entry name" value="HTH_11"/>
</dbReference>
<keyword evidence="1" id="KW-0677">Repeat</keyword>
<dbReference type="Gene3D" id="1.10.1790.10">
    <property type="entry name" value="PRD domain"/>
    <property type="match status" value="1"/>
</dbReference>
<dbReference type="InterPro" id="IPR016152">
    <property type="entry name" value="PTrfase/Anion_transptr"/>
</dbReference>
<dbReference type="PANTHER" id="PTHR30185">
    <property type="entry name" value="CRYPTIC BETA-GLUCOSIDE BGL OPERON ANTITERMINATOR"/>
    <property type="match status" value="1"/>
</dbReference>
<keyword evidence="3" id="KW-0010">Activator</keyword>
<dbReference type="InterPro" id="IPR002178">
    <property type="entry name" value="PTS_EIIA_type-2_dom"/>
</dbReference>
<protein>
    <submittedName>
        <fullName evidence="7">BglG family transcription antiterminator</fullName>
    </submittedName>
</protein>
<dbReference type="RefSeq" id="WP_207991287.1">
    <property type="nucleotide sequence ID" value="NZ_CP071801.1"/>
</dbReference>
<dbReference type="AlphaFoldDB" id="A0A8A4V0B1"/>
<dbReference type="Gene3D" id="1.10.10.10">
    <property type="entry name" value="Winged helix-like DNA-binding domain superfamily/Winged helix DNA-binding domain"/>
    <property type="match status" value="2"/>
</dbReference>
<feature type="domain" description="PRD" evidence="6">
    <location>
        <begin position="277"/>
        <end position="383"/>
    </location>
</feature>
<keyword evidence="4" id="KW-0804">Transcription</keyword>
<sequence length="628" mass="72721">MSKRDNLLKYLQKNPSWHTSQELAIEIGVSSRTIKNYINFWKAEKYPIESGIKGYKLKYKKVSENEKTVVSTQSSSKERINWIINYFITKDSVINFYDLASRLYVSETTILQDLTKVKNKVASFGMKLERHGDNFELIGDERRKRSLLSALIYEETSGTFMNQEVIQKNFEDIDVSLLRKIILESFNQRNIYLNTFDLNNILLHFVIVIERLKHGHVISKTNFEKDSNINNKNVLAYKIVQSVENALSIKFELPDFKELELIVEASVIDKNSNLHNKIKPETANMVTDLISYVWSNYHINLDNDNFKDRFALHLDRLIARARQEKIQHNPIATNIKNSSPTIYECAVIIADRISQKLNITIDDNEIGYIAMHIGNAMAEQISDKQKLAAVILIPQYYDNAAVLTRKIQKHFAQYINIKDEIHDPIQLHARKLKIDLIIAVDTNYVDEKISTVNISQFFLKNDIQKLTIAIATKQHQLRKDIFQENLFKFFNSEDFEKSDEITNIDDCFDLVGSRFSKERVVDKNFKQALYNRENMSSTAFGRVAIPHSLTMSANKSRGFIIINPRGIKWSNNNEVYLVIALAIDPDNKKLLRDVFDELSNIVTDINNVSQLVHCNSYSEFIIKLVDLL</sequence>
<dbReference type="Pfam" id="PF05043">
    <property type="entry name" value="Mga"/>
    <property type="match status" value="1"/>
</dbReference>
<dbReference type="Gene3D" id="3.40.930.10">
    <property type="entry name" value="Mannitol-specific EII, Chain A"/>
    <property type="match status" value="1"/>
</dbReference>
<organism evidence="7 8">
    <name type="scientific">Lactobacillus gasseri</name>
    <dbReference type="NCBI Taxonomy" id="1596"/>
    <lineage>
        <taxon>Bacteria</taxon>
        <taxon>Bacillati</taxon>
        <taxon>Bacillota</taxon>
        <taxon>Bacilli</taxon>
        <taxon>Lactobacillales</taxon>
        <taxon>Lactobacillaceae</taxon>
        <taxon>Lactobacillus</taxon>
    </lineage>
</organism>
<dbReference type="SUPFAM" id="SSF63520">
    <property type="entry name" value="PTS-regulatory domain, PRD"/>
    <property type="match status" value="2"/>
</dbReference>
<evidence type="ECO:0000259" key="6">
    <source>
        <dbReference type="PROSITE" id="PS51372"/>
    </source>
</evidence>
<dbReference type="GO" id="GO:0006355">
    <property type="term" value="P:regulation of DNA-templated transcription"/>
    <property type="evidence" value="ECO:0007669"/>
    <property type="project" value="InterPro"/>
</dbReference>
<evidence type="ECO:0000256" key="2">
    <source>
        <dbReference type="ARBA" id="ARBA00023015"/>
    </source>
</evidence>
<evidence type="ECO:0000256" key="3">
    <source>
        <dbReference type="ARBA" id="ARBA00023159"/>
    </source>
</evidence>
<accession>A0A8A4V0B1</accession>
<dbReference type="PROSITE" id="PS51372">
    <property type="entry name" value="PRD_2"/>
    <property type="match status" value="1"/>
</dbReference>
<dbReference type="InterPro" id="IPR036388">
    <property type="entry name" value="WH-like_DNA-bd_sf"/>
</dbReference>
<evidence type="ECO:0000313" key="8">
    <source>
        <dbReference type="Proteomes" id="UP000663932"/>
    </source>
</evidence>
<evidence type="ECO:0000256" key="4">
    <source>
        <dbReference type="ARBA" id="ARBA00023163"/>
    </source>
</evidence>
<dbReference type="PROSITE" id="PS51094">
    <property type="entry name" value="PTS_EIIA_TYPE_2"/>
    <property type="match status" value="1"/>
</dbReference>
<keyword evidence="2" id="KW-0805">Transcription regulation</keyword>
<dbReference type="InterPro" id="IPR036634">
    <property type="entry name" value="PRD_sf"/>
</dbReference>
<dbReference type="Pfam" id="PF00874">
    <property type="entry name" value="PRD"/>
    <property type="match status" value="1"/>
</dbReference>
<gene>
    <name evidence="7" type="ORF">J3E67_001147</name>
</gene>
<dbReference type="Proteomes" id="UP000663932">
    <property type="component" value="Chromosome"/>
</dbReference>
<dbReference type="InterPro" id="IPR007737">
    <property type="entry name" value="Mga_HTH"/>
</dbReference>
<evidence type="ECO:0000256" key="1">
    <source>
        <dbReference type="ARBA" id="ARBA00022737"/>
    </source>
</evidence>
<evidence type="ECO:0000259" key="5">
    <source>
        <dbReference type="PROSITE" id="PS51094"/>
    </source>
</evidence>
<dbReference type="Pfam" id="PF08279">
    <property type="entry name" value="HTH_11"/>
    <property type="match status" value="1"/>
</dbReference>